<sequence>MQNNQWLSRWLVKEALMMRGELSGSLVQLGRAPRAESWFAKYSCCFYIRDPAQDHWSSMLKNSCMFYKADTKKEYCE</sequence>
<name>A0A2T8IHH8_9POAL</name>
<evidence type="ECO:0000313" key="1">
    <source>
        <dbReference type="EMBL" id="PVH37143.1"/>
    </source>
</evidence>
<organism evidence="1">
    <name type="scientific">Panicum hallii</name>
    <dbReference type="NCBI Taxonomy" id="206008"/>
    <lineage>
        <taxon>Eukaryota</taxon>
        <taxon>Viridiplantae</taxon>
        <taxon>Streptophyta</taxon>
        <taxon>Embryophyta</taxon>
        <taxon>Tracheophyta</taxon>
        <taxon>Spermatophyta</taxon>
        <taxon>Magnoliopsida</taxon>
        <taxon>Liliopsida</taxon>
        <taxon>Poales</taxon>
        <taxon>Poaceae</taxon>
        <taxon>PACMAD clade</taxon>
        <taxon>Panicoideae</taxon>
        <taxon>Panicodae</taxon>
        <taxon>Paniceae</taxon>
        <taxon>Panicinae</taxon>
        <taxon>Panicum</taxon>
        <taxon>Panicum sect. Panicum</taxon>
    </lineage>
</organism>
<accession>A0A2T8IHH8</accession>
<dbReference type="EMBL" id="CM008051">
    <property type="protein sequence ID" value="PVH37143.1"/>
    <property type="molecule type" value="Genomic_DNA"/>
</dbReference>
<dbReference type="Proteomes" id="UP000243499">
    <property type="component" value="Chromosome 6"/>
</dbReference>
<reference evidence="1" key="1">
    <citation type="submission" date="2018-04" db="EMBL/GenBank/DDBJ databases">
        <title>WGS assembly of Panicum hallii.</title>
        <authorList>
            <person name="Lovell J."/>
            <person name="Jenkins J."/>
            <person name="Lowry D."/>
            <person name="Mamidi S."/>
            <person name="Sreedasyam A."/>
            <person name="Weng X."/>
            <person name="Barry K."/>
            <person name="Bonette J."/>
            <person name="Campitelli B."/>
            <person name="Daum C."/>
            <person name="Gordon S."/>
            <person name="Gould B."/>
            <person name="Lipzen A."/>
            <person name="Macqueen A."/>
            <person name="Palacio-Mejia J."/>
            <person name="Plott C."/>
            <person name="Shakirov E."/>
            <person name="Shu S."/>
            <person name="Yoshinaga Y."/>
            <person name="Zane M."/>
            <person name="Rokhsar D."/>
            <person name="Grimwood J."/>
            <person name="Schmutz J."/>
            <person name="Juenger T."/>
        </authorList>
    </citation>
    <scope>NUCLEOTIDE SEQUENCE [LARGE SCALE GENOMIC DNA]</scope>
    <source>
        <strain evidence="1">FIL2</strain>
    </source>
</reference>
<gene>
    <name evidence="1" type="ORF">PAHAL_6G255300</name>
</gene>
<dbReference type="Gramene" id="PVH37143">
    <property type="protein sequence ID" value="PVH37143"/>
    <property type="gene ID" value="PAHAL_6G255300"/>
</dbReference>
<proteinExistence type="predicted"/>
<protein>
    <submittedName>
        <fullName evidence="1">Uncharacterized protein</fullName>
    </submittedName>
</protein>
<dbReference type="AlphaFoldDB" id="A0A2T8IHH8"/>